<protein>
    <submittedName>
        <fullName evidence="5">EAL domain-containing protein (Putative c-di-GMP-specific phosphodiesterase class I)/GGDEF domain-containing protein</fullName>
    </submittedName>
</protein>
<dbReference type="PANTHER" id="PTHR33121">
    <property type="entry name" value="CYCLIC DI-GMP PHOSPHODIESTERASE PDEF"/>
    <property type="match status" value="1"/>
</dbReference>
<dbReference type="InterPro" id="IPR046342">
    <property type="entry name" value="CBS_dom_sf"/>
</dbReference>
<dbReference type="RefSeq" id="WP_183365717.1">
    <property type="nucleotide sequence ID" value="NZ_JACIEZ010000002.1"/>
</dbReference>
<dbReference type="InterPro" id="IPR035919">
    <property type="entry name" value="EAL_sf"/>
</dbReference>
<dbReference type="SUPFAM" id="SSF54631">
    <property type="entry name" value="CBS-domain pair"/>
    <property type="match status" value="1"/>
</dbReference>
<sequence length="608" mass="67332">MSIAPELLRLFADRELVTLAKLVAASAFQPIAEMGTGAVFGYESLLRGHDRLGCASPLAFLDHAERHGQLFEVEGLLAGRALAKFASLPTYRDATLFLNLDVRLIPRGVAFADMLRAEMDSLGIPASSVCFELSERFDNAGVPEFATLVSHVRQAGFKLAIDDYGAGHGEMNLLCDYQVDYIKIDRHMVAGIDLNPRKRHLFKNTVNMAHALGIRVIAEGVETEGELVTTRDLGADLVQGWHISRPETEVGRLKTSFPRLARPRSGARGASSDTVLIRRQMERLPSIREDEGIDRVFALFRNNPAQTFFPVLNANGEPRGIIRERTLKAYIYQPFGRDLLTNPHYRRSISQFVESAPVIGLDADADQLASIFTNMEGNDCIILTENMRYAGVVSPAAMVRLFNDKQLKSAREQNPLTGLPGNIAIHDQLFARSRDTGRLRYFCYGDFDHFKPFNDVYGFARGDKAITLFAAQMRRAFLEGEVFLGHIGGDDFFIGTVDMPRDKVERALTRLAAEFAADARTLYSPEDLARGGIEAEDRTGSQRFFPLLRCSFAVLEVPEGQVLSDLGQVSRRIAELKRLAKRSDTGLVLGRLDTPDTALPPVELLAAG</sequence>
<proteinExistence type="predicted"/>
<dbReference type="Pfam" id="PF00563">
    <property type="entry name" value="EAL"/>
    <property type="match status" value="1"/>
</dbReference>
<dbReference type="PANTHER" id="PTHR33121:SF76">
    <property type="entry name" value="SIGNALING PROTEIN"/>
    <property type="match status" value="1"/>
</dbReference>
<evidence type="ECO:0000313" key="5">
    <source>
        <dbReference type="EMBL" id="MBB4064504.1"/>
    </source>
</evidence>
<dbReference type="CDD" id="cd01948">
    <property type="entry name" value="EAL"/>
    <property type="match status" value="1"/>
</dbReference>
<dbReference type="AlphaFoldDB" id="A0A7W6J478"/>
<keyword evidence="6" id="KW-1185">Reference proteome</keyword>
<accession>A0A7W6J478</accession>
<evidence type="ECO:0000256" key="1">
    <source>
        <dbReference type="PROSITE-ProRule" id="PRU00703"/>
    </source>
</evidence>
<comment type="caution">
    <text evidence="5">The sequence shown here is derived from an EMBL/GenBank/DDBJ whole genome shotgun (WGS) entry which is preliminary data.</text>
</comment>
<feature type="domain" description="GGDEF" evidence="3">
    <location>
        <begin position="438"/>
        <end position="594"/>
    </location>
</feature>
<dbReference type="InterPro" id="IPR000644">
    <property type="entry name" value="CBS_dom"/>
</dbReference>
<reference evidence="5 6" key="1">
    <citation type="submission" date="2020-08" db="EMBL/GenBank/DDBJ databases">
        <title>Genomic Encyclopedia of Type Strains, Phase IV (KMG-IV): sequencing the most valuable type-strain genomes for metagenomic binning, comparative biology and taxonomic classification.</title>
        <authorList>
            <person name="Goeker M."/>
        </authorList>
    </citation>
    <scope>NUCLEOTIDE SEQUENCE [LARGE SCALE GENOMIC DNA]</scope>
    <source>
        <strain evidence="5 6">DSM 29853</strain>
    </source>
</reference>
<feature type="domain" description="CBS" evidence="4">
    <location>
        <begin position="277"/>
        <end position="339"/>
    </location>
</feature>
<dbReference type="InterPro" id="IPR000160">
    <property type="entry name" value="GGDEF_dom"/>
</dbReference>
<feature type="domain" description="EAL" evidence="2">
    <location>
        <begin position="1"/>
        <end position="260"/>
    </location>
</feature>
<evidence type="ECO:0000313" key="6">
    <source>
        <dbReference type="Proteomes" id="UP000528286"/>
    </source>
</evidence>
<dbReference type="SMART" id="SM00267">
    <property type="entry name" value="GGDEF"/>
    <property type="match status" value="1"/>
</dbReference>
<dbReference type="GO" id="GO:0071111">
    <property type="term" value="F:cyclic-guanylate-specific phosphodiesterase activity"/>
    <property type="evidence" value="ECO:0007669"/>
    <property type="project" value="InterPro"/>
</dbReference>
<dbReference type="PROSITE" id="PS51371">
    <property type="entry name" value="CBS"/>
    <property type="match status" value="1"/>
</dbReference>
<dbReference type="PROSITE" id="PS50887">
    <property type="entry name" value="GGDEF"/>
    <property type="match status" value="1"/>
</dbReference>
<evidence type="ECO:0000259" key="3">
    <source>
        <dbReference type="PROSITE" id="PS50887"/>
    </source>
</evidence>
<gene>
    <name evidence="5" type="ORF">GGR23_001681</name>
</gene>
<dbReference type="PROSITE" id="PS50883">
    <property type="entry name" value="EAL"/>
    <property type="match status" value="1"/>
</dbReference>
<dbReference type="EMBL" id="JACIEZ010000002">
    <property type="protein sequence ID" value="MBB4064504.1"/>
    <property type="molecule type" value="Genomic_DNA"/>
</dbReference>
<dbReference type="Proteomes" id="UP000528286">
    <property type="component" value="Unassembled WGS sequence"/>
</dbReference>
<evidence type="ECO:0000259" key="4">
    <source>
        <dbReference type="PROSITE" id="PS51371"/>
    </source>
</evidence>
<organism evidence="5 6">
    <name type="scientific">Gellertiella hungarica</name>
    <dbReference type="NCBI Taxonomy" id="1572859"/>
    <lineage>
        <taxon>Bacteria</taxon>
        <taxon>Pseudomonadati</taxon>
        <taxon>Pseudomonadota</taxon>
        <taxon>Alphaproteobacteria</taxon>
        <taxon>Hyphomicrobiales</taxon>
        <taxon>Rhizobiaceae</taxon>
        <taxon>Gellertiella</taxon>
    </lineage>
</organism>
<dbReference type="Gene3D" id="3.30.70.270">
    <property type="match status" value="1"/>
</dbReference>
<evidence type="ECO:0000259" key="2">
    <source>
        <dbReference type="PROSITE" id="PS50883"/>
    </source>
</evidence>
<dbReference type="InterPro" id="IPR043128">
    <property type="entry name" value="Rev_trsase/Diguanyl_cyclase"/>
</dbReference>
<dbReference type="InterPro" id="IPR001633">
    <property type="entry name" value="EAL_dom"/>
</dbReference>
<dbReference type="Pfam" id="PF00571">
    <property type="entry name" value="CBS"/>
    <property type="match status" value="1"/>
</dbReference>
<dbReference type="Pfam" id="PF00990">
    <property type="entry name" value="GGDEF"/>
    <property type="match status" value="1"/>
</dbReference>
<dbReference type="InterPro" id="IPR029787">
    <property type="entry name" value="Nucleotide_cyclase"/>
</dbReference>
<dbReference type="SUPFAM" id="SSF141868">
    <property type="entry name" value="EAL domain-like"/>
    <property type="match status" value="1"/>
</dbReference>
<dbReference type="Gene3D" id="3.20.20.450">
    <property type="entry name" value="EAL domain"/>
    <property type="match status" value="1"/>
</dbReference>
<dbReference type="InterPro" id="IPR050706">
    <property type="entry name" value="Cyclic-di-GMP_PDE-like"/>
</dbReference>
<name>A0A7W6J478_9HYPH</name>
<keyword evidence="1" id="KW-0129">CBS domain</keyword>
<dbReference type="SUPFAM" id="SSF55073">
    <property type="entry name" value="Nucleotide cyclase"/>
    <property type="match status" value="1"/>
</dbReference>
<dbReference type="SMART" id="SM00052">
    <property type="entry name" value="EAL"/>
    <property type="match status" value="1"/>
</dbReference>